<dbReference type="Pfam" id="PF25115">
    <property type="entry name" value="Agd3_CE"/>
    <property type="match status" value="1"/>
</dbReference>
<dbReference type="Pfam" id="PF25117">
    <property type="entry name" value="Agd3_C"/>
    <property type="match status" value="1"/>
</dbReference>
<proteinExistence type="predicted"/>
<dbReference type="InterPro" id="IPR056826">
    <property type="entry name" value="Agd3_CE"/>
</dbReference>
<keyword evidence="5" id="KW-1185">Reference proteome</keyword>
<evidence type="ECO:0000313" key="4">
    <source>
        <dbReference type="EMBL" id="CAI6302503.1"/>
    </source>
</evidence>
<evidence type="ECO:0008006" key="6">
    <source>
        <dbReference type="Google" id="ProtNLM"/>
    </source>
</evidence>
<comment type="caution">
    <text evidence="4">The sequence shown here is derived from an EMBL/GenBank/DDBJ whole genome shotgun (WGS) entry which is preliminary data.</text>
</comment>
<dbReference type="InterPro" id="IPR050788">
    <property type="entry name" value="Yeast_SRP1/TIP1_CWP"/>
</dbReference>
<feature type="domain" description="Agd3 deacetylase" evidence="1">
    <location>
        <begin position="266"/>
        <end position="639"/>
    </location>
</feature>
<dbReference type="SUPFAM" id="SSF88713">
    <property type="entry name" value="Glycoside hydrolase/deacetylase"/>
    <property type="match status" value="1"/>
</dbReference>
<accession>A0A9W4U7L8</accession>
<dbReference type="AlphaFoldDB" id="A0A9W4U7L8"/>
<feature type="domain" description="Agd3 CBM87" evidence="2">
    <location>
        <begin position="45"/>
        <end position="252"/>
    </location>
</feature>
<dbReference type="Pfam" id="PF25116">
    <property type="entry name" value="CBM87_Agd3"/>
    <property type="match status" value="1"/>
</dbReference>
<reference evidence="4" key="1">
    <citation type="submission" date="2023-01" db="EMBL/GenBank/DDBJ databases">
        <authorList>
            <person name="Van Ghelder C."/>
            <person name="Rancurel C."/>
        </authorList>
    </citation>
    <scope>NUCLEOTIDE SEQUENCE</scope>
    <source>
        <strain evidence="4">CNCM I-4278</strain>
    </source>
</reference>
<evidence type="ECO:0000259" key="3">
    <source>
        <dbReference type="Pfam" id="PF25117"/>
    </source>
</evidence>
<dbReference type="EMBL" id="CAOQHR010000002">
    <property type="protein sequence ID" value="CAI6302503.1"/>
    <property type="molecule type" value="Genomic_DNA"/>
</dbReference>
<dbReference type="InterPro" id="IPR056825">
    <property type="entry name" value="Agd3_C"/>
</dbReference>
<dbReference type="Proteomes" id="UP001152607">
    <property type="component" value="Unassembled WGS sequence"/>
</dbReference>
<sequence>MKRWKLHLRTGTLRSNVGSGIYMTIVWVGLAASTAVRTAQAAVTVNSTLLVLARNAAAASDGTGVLQGYGIPYQVVDLSVASSGLPQLNATPDAGNFGGIVAVSSQGYTNGDDWNTALSDKQWQDLYRYQEAFAVRLVRLNAWPSEKEYGVQSVGGAVTADQPIAITNAKEFASANLVEKAQMSTPNLSKYPAKITNTTLATEIAQFGSGTSTTTAAVINKFPSGREQQVWFTTFTLDRTSTTLLSHAWIHWLTRGLYLGFRRVYLNTQVDDVFVMTELYQTGKSYRFGVNDLKDHVTWMAEVNSKLPAGSSYMIELGHNGNGNIEEAVEHDYDNEPALCDPQEGIEYEDQIDGPPEYIKPIGTGKDLWNKKFRSYTWSTRCSNLDPLYVYLSATANRGNYLHVSHTFTHEDETNATLADVRKEIAWNQEWFKRIGFSDPSFSNNFSPNGLIPPGITGLHNGDAIRAWLENNITYAVGDNSRPVLMDVASRKSPFHPIITNVKENGYDGAYIIGRYGSSIYYNCDLPKCVNDEWKAIAGGTGDFNAQLEYERSVNTKYLLGLRWDPYMFHQANMRVSDTSAVTLLGKNKKWSLLMAWTEAVVYEVTRLTTFPIITLKHDSVARAIIARKTRDECSPSLSYTLATDRKSITGVSVSAANKSCAAEIPVTLPGDVVDAGGSRKEKVGGDPLTVWVKLAGGEKAFVLGSGLKVAEN</sequence>
<gene>
    <name evidence="4" type="ORF">PDIGIT_LOCUS2890</name>
</gene>
<organism evidence="4 5">
    <name type="scientific">Periconia digitata</name>
    <dbReference type="NCBI Taxonomy" id="1303443"/>
    <lineage>
        <taxon>Eukaryota</taxon>
        <taxon>Fungi</taxon>
        <taxon>Dikarya</taxon>
        <taxon>Ascomycota</taxon>
        <taxon>Pezizomycotina</taxon>
        <taxon>Dothideomycetes</taxon>
        <taxon>Pleosporomycetidae</taxon>
        <taxon>Pleosporales</taxon>
        <taxon>Massarineae</taxon>
        <taxon>Periconiaceae</taxon>
        <taxon>Periconia</taxon>
    </lineage>
</organism>
<dbReference type="InterPro" id="IPR056827">
    <property type="entry name" value="CBM87_Agd3"/>
</dbReference>
<name>A0A9W4U7L8_9PLEO</name>
<protein>
    <recommendedName>
        <fullName evidence="6">Extracellular serine-rich protein</fullName>
    </recommendedName>
</protein>
<evidence type="ECO:0000259" key="2">
    <source>
        <dbReference type="Pfam" id="PF25116"/>
    </source>
</evidence>
<dbReference type="PANTHER" id="PTHR31002:SF34">
    <property type="entry name" value="CELL WALL PROTEIN CWP1-RELATED"/>
    <property type="match status" value="1"/>
</dbReference>
<evidence type="ECO:0000313" key="5">
    <source>
        <dbReference type="Proteomes" id="UP001152607"/>
    </source>
</evidence>
<dbReference type="OrthoDB" id="2113314at2759"/>
<evidence type="ECO:0000259" key="1">
    <source>
        <dbReference type="Pfam" id="PF25115"/>
    </source>
</evidence>
<feature type="domain" description="Agd3 C-terminal" evidence="3">
    <location>
        <begin position="644"/>
        <end position="705"/>
    </location>
</feature>
<dbReference type="InterPro" id="IPR011330">
    <property type="entry name" value="Glyco_hydro/deAcase_b/a-brl"/>
</dbReference>
<dbReference type="GO" id="GO:0005975">
    <property type="term" value="P:carbohydrate metabolic process"/>
    <property type="evidence" value="ECO:0007669"/>
    <property type="project" value="InterPro"/>
</dbReference>
<dbReference type="PANTHER" id="PTHR31002">
    <property type="entry name" value="SERIPAUPERIN"/>
    <property type="match status" value="1"/>
</dbReference>